<dbReference type="EMBL" id="CP039691">
    <property type="protein sequence ID" value="QCI98317.1"/>
    <property type="molecule type" value="Genomic_DNA"/>
</dbReference>
<dbReference type="InterPro" id="IPR001011">
    <property type="entry name" value="Acid_Pase_classA_bac"/>
</dbReference>
<proteinExistence type="predicted"/>
<name>A0A4D7DRL0_9HYPH</name>
<evidence type="ECO:0000313" key="5">
    <source>
        <dbReference type="EMBL" id="QYA06227.1"/>
    </source>
</evidence>
<dbReference type="InterPro" id="IPR013425">
    <property type="entry name" value="Autotrns_rpt"/>
</dbReference>
<dbReference type="SUPFAM" id="SSF48317">
    <property type="entry name" value="Acid phosphatase/Vanadium-dependent haloperoxidase"/>
    <property type="match status" value="1"/>
</dbReference>
<feature type="chain" id="PRO_5044606302" evidence="2">
    <location>
        <begin position="32"/>
        <end position="661"/>
    </location>
</feature>
<dbReference type="CDD" id="cd03397">
    <property type="entry name" value="PAP2_acid_phosphatase"/>
    <property type="match status" value="1"/>
</dbReference>
<reference evidence="5 7" key="2">
    <citation type="submission" date="2021-03" db="EMBL/GenBank/DDBJ databases">
        <title>Rapid diversification of plasmids in a genus of pathogenic and nitrogen fixing bacteria.</title>
        <authorList>
            <person name="Weisberg A.J."/>
            <person name="Miller M."/>
            <person name="Ream W."/>
            <person name="Grunwald N.J."/>
            <person name="Chang J.H."/>
        </authorList>
    </citation>
    <scope>NUCLEOTIDE SEQUENCE [LARGE SCALE GENOMIC DNA]</scope>
    <source>
        <strain evidence="5 7">AF3.44</strain>
    </source>
</reference>
<evidence type="ECO:0000313" key="6">
    <source>
        <dbReference type="Proteomes" id="UP000298545"/>
    </source>
</evidence>
<dbReference type="Pfam" id="PF01569">
    <property type="entry name" value="PAP2"/>
    <property type="match status" value="1"/>
</dbReference>
<dbReference type="NCBIfam" id="TIGR02601">
    <property type="entry name" value="autotrns_rpt"/>
    <property type="match status" value="1"/>
</dbReference>
<evidence type="ECO:0000256" key="2">
    <source>
        <dbReference type="SAM" id="SignalP"/>
    </source>
</evidence>
<sequence length="661" mass="70057">MTFIPCSGARLLRVALLASTTTLFFSSAVFSTDLPPPPKGVGHAAIVAEPQGSAPLSLLDNYKNQTGKDASGKEINKYDPKVNPVIGLLSGFDKIWTVGDEAWANGGANGDGPTDFSKVKIVDPKIWSENMAYVLAVSGKDRPASMALSAYLDDRRSQNYSVIDGLGPLADWYKQGSGATTTINHTLADFKVNDVLTTKEDDKGTEAGTDKSELKTFVAFLNDLRGPFASTSPAKAYYTSPRPWRMTDTGEVKQTGTEKIGDKEFEAYDTNVEVVPALRVVRETRGRQKDGGFPSGHTNAAYLAAIAYAYAVPERYAELLTRASDLGEDRVVAGMHSPLDVMGGRIMATAIAAAYLNDPASAELKKKAFDEVHAYFKTKLKNGETLYGVAHSDANDRFADAAANKAVYRQRMTYGFSRSDMQQEQEVVVPEGAEVLLETRLPYLSAEQRRAVLASTTIVGGYPLIDDSQGWGQLDLVAAAGGFGSFDGDVRVTMNSDAGGFNAADRWTNDVAGPGLLEKAGSGSLTIAGNNSYSGGTVLKDGELIAASATAFGTGTIYVEGGTLRGPDGVSLQAPADFTQSGGTLSLDLTKVETPALIVGGKVVIGGGDLALSFAKKPAKGSIYRVITADKLDGRFAKVTANDGVELHPLYTPNGLSVEIR</sequence>
<feature type="domain" description="Phosphatidic acid phosphatase type 2/haloperoxidase" evidence="3">
    <location>
        <begin position="215"/>
        <end position="356"/>
    </location>
</feature>
<feature type="signal peptide" evidence="2">
    <location>
        <begin position="1"/>
        <end position="31"/>
    </location>
</feature>
<keyword evidence="7" id="KW-1185">Reference proteome</keyword>
<protein>
    <submittedName>
        <fullName evidence="4">Phosphatase PAP2 family protein</fullName>
    </submittedName>
</protein>
<dbReference type="OrthoDB" id="9805301at2"/>
<evidence type="ECO:0000313" key="4">
    <source>
        <dbReference type="EMBL" id="QCI98317.1"/>
    </source>
</evidence>
<gene>
    <name evidence="4" type="ORF">CFBP5473_10595</name>
    <name evidence="5" type="ORF">J5285_09125</name>
</gene>
<dbReference type="Proteomes" id="UP000298545">
    <property type="component" value="Chromosome circular"/>
</dbReference>
<dbReference type="GO" id="GO:0003993">
    <property type="term" value="F:acid phosphatase activity"/>
    <property type="evidence" value="ECO:0007669"/>
    <property type="project" value="InterPro"/>
</dbReference>
<dbReference type="Proteomes" id="UP000826513">
    <property type="component" value="Chromosome 1"/>
</dbReference>
<dbReference type="EMBL" id="CP072167">
    <property type="protein sequence ID" value="QYA06227.1"/>
    <property type="molecule type" value="Genomic_DNA"/>
</dbReference>
<dbReference type="RefSeq" id="WP_027675464.1">
    <property type="nucleotide sequence ID" value="NZ_CP039691.1"/>
</dbReference>
<dbReference type="Pfam" id="PF12951">
    <property type="entry name" value="PATR"/>
    <property type="match status" value="1"/>
</dbReference>
<reference evidence="4 6" key="1">
    <citation type="submission" date="2019-04" db="EMBL/GenBank/DDBJ databases">
        <title>Complete genome sequence of Agrobacterium larrymoorei CFBP5473.</title>
        <authorList>
            <person name="Haryono M."/>
            <person name="Chou L."/>
            <person name="Lin Y.-C."/>
            <person name="Lai E.-M."/>
            <person name="Kuo C.-H."/>
        </authorList>
    </citation>
    <scope>NUCLEOTIDE SEQUENCE [LARGE SCALE GENOMIC DNA]</scope>
    <source>
        <strain evidence="4 6">CFBP5473</strain>
    </source>
</reference>
<dbReference type="SUPFAM" id="SSF51126">
    <property type="entry name" value="Pectin lyase-like"/>
    <property type="match status" value="1"/>
</dbReference>
<dbReference type="InterPro" id="IPR000326">
    <property type="entry name" value="PAP2/HPO"/>
</dbReference>
<evidence type="ECO:0000259" key="3">
    <source>
        <dbReference type="SMART" id="SM00014"/>
    </source>
</evidence>
<evidence type="ECO:0000313" key="7">
    <source>
        <dbReference type="Proteomes" id="UP000826513"/>
    </source>
</evidence>
<dbReference type="STRING" id="1367849.GCA_000518585_02716"/>
<dbReference type="KEGG" id="alf:CFBP5473_10595"/>
<organism evidence="4 6">
    <name type="scientific">Agrobacterium larrymoorei</name>
    <dbReference type="NCBI Taxonomy" id="160699"/>
    <lineage>
        <taxon>Bacteria</taxon>
        <taxon>Pseudomonadati</taxon>
        <taxon>Pseudomonadota</taxon>
        <taxon>Alphaproteobacteria</taxon>
        <taxon>Hyphomicrobiales</taxon>
        <taxon>Rhizobiaceae</taxon>
        <taxon>Rhizobium/Agrobacterium group</taxon>
        <taxon>Agrobacterium</taxon>
    </lineage>
</organism>
<evidence type="ECO:0000256" key="1">
    <source>
        <dbReference type="ARBA" id="ARBA00022729"/>
    </source>
</evidence>
<dbReference type="AlphaFoldDB" id="A0A4D7DRL0"/>
<dbReference type="InterPro" id="IPR011050">
    <property type="entry name" value="Pectin_lyase_fold/virulence"/>
</dbReference>
<dbReference type="Gene3D" id="1.20.144.10">
    <property type="entry name" value="Phosphatidic acid phosphatase type 2/haloperoxidase"/>
    <property type="match status" value="1"/>
</dbReference>
<dbReference type="GO" id="GO:0030288">
    <property type="term" value="C:outer membrane-bounded periplasmic space"/>
    <property type="evidence" value="ECO:0007669"/>
    <property type="project" value="InterPro"/>
</dbReference>
<keyword evidence="1 2" id="KW-0732">Signal</keyword>
<dbReference type="SMART" id="SM00014">
    <property type="entry name" value="acidPPc"/>
    <property type="match status" value="1"/>
</dbReference>
<accession>A0A4D7DRL0</accession>
<dbReference type="InterPro" id="IPR036938">
    <property type="entry name" value="PAP2/HPO_sf"/>
</dbReference>